<feature type="compositionally biased region" description="Basic and acidic residues" evidence="1">
    <location>
        <begin position="716"/>
        <end position="733"/>
    </location>
</feature>
<protein>
    <submittedName>
        <fullName evidence="2">Uncharacterized protein</fullName>
    </submittedName>
</protein>
<feature type="compositionally biased region" description="Polar residues" evidence="1">
    <location>
        <begin position="419"/>
        <end position="429"/>
    </location>
</feature>
<evidence type="ECO:0000313" key="2">
    <source>
        <dbReference type="EnsemblMetazoa" id="LLOJ002912-PA"/>
    </source>
</evidence>
<feature type="compositionally biased region" description="Low complexity" evidence="1">
    <location>
        <begin position="548"/>
        <end position="576"/>
    </location>
</feature>
<dbReference type="VEuPathDB" id="VectorBase:LLONM1_007415"/>
<feature type="compositionally biased region" description="Low complexity" evidence="1">
    <location>
        <begin position="385"/>
        <end position="399"/>
    </location>
</feature>
<feature type="region of interest" description="Disordered" evidence="1">
    <location>
        <begin position="316"/>
        <end position="337"/>
    </location>
</feature>
<feature type="compositionally biased region" description="Acidic residues" evidence="1">
    <location>
        <begin position="197"/>
        <end position="209"/>
    </location>
</feature>
<proteinExistence type="predicted"/>
<feature type="compositionally biased region" description="Polar residues" evidence="1">
    <location>
        <begin position="459"/>
        <end position="479"/>
    </location>
</feature>
<name>A0A1B0CEZ2_LUTLO</name>
<dbReference type="EMBL" id="AJWK01009477">
    <property type="status" value="NOT_ANNOTATED_CDS"/>
    <property type="molecule type" value="Genomic_DNA"/>
</dbReference>
<feature type="compositionally biased region" description="Low complexity" evidence="1">
    <location>
        <begin position="178"/>
        <end position="192"/>
    </location>
</feature>
<feature type="compositionally biased region" description="Polar residues" evidence="1">
    <location>
        <begin position="160"/>
        <end position="169"/>
    </location>
</feature>
<dbReference type="VEuPathDB" id="VectorBase:LLOJ002912"/>
<evidence type="ECO:0000256" key="1">
    <source>
        <dbReference type="SAM" id="MobiDB-lite"/>
    </source>
</evidence>
<feature type="compositionally biased region" description="Low complexity" evidence="1">
    <location>
        <begin position="698"/>
        <end position="714"/>
    </location>
</feature>
<feature type="compositionally biased region" description="Polar residues" evidence="1">
    <location>
        <begin position="636"/>
        <end position="671"/>
    </location>
</feature>
<feature type="region of interest" description="Disordered" evidence="1">
    <location>
        <begin position="416"/>
        <end position="511"/>
    </location>
</feature>
<reference evidence="2" key="1">
    <citation type="submission" date="2020-05" db="UniProtKB">
        <authorList>
            <consortium name="EnsemblMetazoa"/>
        </authorList>
    </citation>
    <scope>IDENTIFICATION</scope>
    <source>
        <strain evidence="2">Jacobina</strain>
    </source>
</reference>
<feature type="compositionally biased region" description="Low complexity" evidence="1">
    <location>
        <begin position="480"/>
        <end position="492"/>
    </location>
</feature>
<feature type="region of interest" description="Disordered" evidence="1">
    <location>
        <begin position="367"/>
        <end position="399"/>
    </location>
</feature>
<dbReference type="AlphaFoldDB" id="A0A1B0CEZ2"/>
<feature type="region of interest" description="Disordered" evidence="1">
    <location>
        <begin position="879"/>
        <end position="901"/>
    </location>
</feature>
<dbReference type="EMBL" id="AJWK01009479">
    <property type="status" value="NOT_ANNOTATED_CDS"/>
    <property type="molecule type" value="Genomic_DNA"/>
</dbReference>
<evidence type="ECO:0000313" key="3">
    <source>
        <dbReference type="Proteomes" id="UP000092461"/>
    </source>
</evidence>
<feature type="region of interest" description="Disordered" evidence="1">
    <location>
        <begin position="527"/>
        <end position="733"/>
    </location>
</feature>
<dbReference type="EMBL" id="AJWK01009478">
    <property type="status" value="NOT_ANNOTATED_CDS"/>
    <property type="molecule type" value="Genomic_DNA"/>
</dbReference>
<feature type="region of interest" description="Disordered" evidence="1">
    <location>
        <begin position="160"/>
        <end position="209"/>
    </location>
</feature>
<accession>A0A1B0CEZ2</accession>
<organism evidence="2 3">
    <name type="scientific">Lutzomyia longipalpis</name>
    <name type="common">Sand fly</name>
    <dbReference type="NCBI Taxonomy" id="7200"/>
    <lineage>
        <taxon>Eukaryota</taxon>
        <taxon>Metazoa</taxon>
        <taxon>Ecdysozoa</taxon>
        <taxon>Arthropoda</taxon>
        <taxon>Hexapoda</taxon>
        <taxon>Insecta</taxon>
        <taxon>Pterygota</taxon>
        <taxon>Neoptera</taxon>
        <taxon>Endopterygota</taxon>
        <taxon>Diptera</taxon>
        <taxon>Nematocera</taxon>
        <taxon>Psychodoidea</taxon>
        <taxon>Psychodidae</taxon>
        <taxon>Lutzomyia</taxon>
        <taxon>Lutzomyia</taxon>
    </lineage>
</organism>
<dbReference type="EMBL" id="AJWK01009480">
    <property type="status" value="NOT_ANNOTATED_CDS"/>
    <property type="molecule type" value="Genomic_DNA"/>
</dbReference>
<feature type="compositionally biased region" description="Low complexity" evidence="1">
    <location>
        <begin position="586"/>
        <end position="600"/>
    </location>
</feature>
<sequence length="901" mass="96903">MLRDVSLSDGKFILELASARENENGRTAWVAVPRKTFWPPTAPPFTNNYSNCNKNESSTSLSCKYHVHIHIHNTMRNLFQPKVSDDNSSIQSSPWQRDHCWKQLTPRRNISQEMSMLYIRPASLHLSKEGRRLAKVKKRRPYDVATALNKIIFSRCHNGVSSPTKSDVTINDKDCTDAAAPSPASVAPSAAPKVEVKEEEEDGEGEGECEMADAEAAGEGGVVDNKKMDDDDAVHTVKTMKTVKILKNKIPLSTIVQKLMDRLPTGLILLTKTPALVANHHFSASSSPKVDNAHHQQHVSPRKRILREFERVSLDDTSSQSMKRHRAKNSTNTVVVSSTRSVATAAPSFQSGTNAPSASATVISKTVMPNGSGHEAAPPPTSHDAVAVTSSSSGQSAAVSKPISSYSIISLLSHNNSKTTTNDKNPSTSHAKEHESTVSPTSPCDMQSRLPPKKKQSPPYGNSNWSPKPTGATAGQRQNSSPSPNVGSPSHSYNLMRSPDLSPSPEQQHSLSRYKSHYTGLHYSGTAGGGGGTGGSTTAYHPYLTARGSPSGGTSSPSSETYNSRYRSSSSYVSGSPQHNRANNNSPSSSSPFSRYSPIPNSSVTGSYHHPPVSPQHFGTKVPYSTNHPYGAPVSAYSNNRLRSTSPCRSPSTADAQNSLHKKTAQSTTTSKLHRSPVASPHAHETSSTSGGGGGYMGSSSSSSSSGKRTSSLSRETTKSDGRKYNEESDRLVGEEDVRMMKDEYLSKEHHIKRDATPPDTERAERMKFSNQELEYLAAFSKANSHHLLSGIDMAFAAMIRPPPYLMYPPTHSGSPLHAQPPPGLAAFLPTPPFFSPMYPAAAASAMYRQQSWLHFPPLPSASRLPSASLLPYDAAGLGPSAPSATSPSAASTTPWGSMSR</sequence>
<dbReference type="Proteomes" id="UP000092461">
    <property type="component" value="Unassembled WGS sequence"/>
</dbReference>
<keyword evidence="3" id="KW-1185">Reference proteome</keyword>
<dbReference type="EnsemblMetazoa" id="LLOJ002912-RA">
    <property type="protein sequence ID" value="LLOJ002912-PA"/>
    <property type="gene ID" value="LLOJ002912"/>
</dbReference>